<dbReference type="Pfam" id="PF00185">
    <property type="entry name" value="OTCace"/>
    <property type="match status" value="1"/>
</dbReference>
<comment type="pathway">
    <text evidence="2">Amino-acid biosynthesis; L-arginine biosynthesis; L-arginine from L-ornithine and carbamoyl phosphate: step 1/3.</text>
</comment>
<dbReference type="PANTHER" id="PTHR45753:SF3">
    <property type="entry name" value="ORNITHINE TRANSCARBAMYLASE, MITOCHONDRIAL"/>
    <property type="match status" value="1"/>
</dbReference>
<feature type="binding site" evidence="7">
    <location>
        <position position="176"/>
    </location>
    <ligand>
        <name>L-ornithine</name>
        <dbReference type="ChEBI" id="CHEBI:46911"/>
    </ligand>
</feature>
<dbReference type="RefSeq" id="WP_378800803.1">
    <property type="nucleotide sequence ID" value="NZ_JBHUER010000011.1"/>
</dbReference>
<dbReference type="InterPro" id="IPR036901">
    <property type="entry name" value="Asp/Orn_carbamoylTrfase_sf"/>
</dbReference>
<dbReference type="InterPro" id="IPR024904">
    <property type="entry name" value="OTCase_ArgI"/>
</dbReference>
<reference evidence="11" key="1">
    <citation type="journal article" date="2019" name="Int. J. Syst. Evol. Microbiol.">
        <title>The Global Catalogue of Microorganisms (GCM) 10K type strain sequencing project: providing services to taxonomists for standard genome sequencing and annotation.</title>
        <authorList>
            <consortium name="The Broad Institute Genomics Platform"/>
            <consortium name="The Broad Institute Genome Sequencing Center for Infectious Disease"/>
            <person name="Wu L."/>
            <person name="Ma J."/>
        </authorList>
    </citation>
    <scope>NUCLEOTIDE SEQUENCE [LARGE SCALE GENOMIC DNA]</scope>
    <source>
        <strain evidence="11">KCTC 23707</strain>
    </source>
</reference>
<keyword evidence="7" id="KW-0963">Cytoplasm</keyword>
<comment type="caution">
    <text evidence="10">The sequence shown here is derived from an EMBL/GenBank/DDBJ whole genome shotgun (WGS) entry which is preliminary data.</text>
</comment>
<dbReference type="InterPro" id="IPR006132">
    <property type="entry name" value="Asp/Orn_carbamoyltranf_P-bd"/>
</dbReference>
<evidence type="ECO:0000256" key="3">
    <source>
        <dbReference type="ARBA" id="ARBA00007805"/>
    </source>
</evidence>
<evidence type="ECO:0000313" key="11">
    <source>
        <dbReference type="Proteomes" id="UP001597308"/>
    </source>
</evidence>
<proteinExistence type="inferred from homology"/>
<feature type="binding site" evidence="7">
    <location>
        <begin position="275"/>
        <end position="276"/>
    </location>
    <ligand>
        <name>carbamoyl phosphate</name>
        <dbReference type="ChEBI" id="CHEBI:58228"/>
    </ligand>
</feature>
<feature type="domain" description="Aspartate/ornithine carbamoyltransferase carbamoyl-P binding" evidence="9">
    <location>
        <begin position="16"/>
        <end position="158"/>
    </location>
</feature>
<comment type="function">
    <text evidence="1">Reversibly catalyzes the transfer of the carbamoyl group from carbamoyl phosphate (CP) to the N(epsilon) atom of ornithine (ORN) to produce L-citrulline.</text>
</comment>
<comment type="caution">
    <text evidence="7">Lacks conserved residue(s) required for the propagation of feature annotation.</text>
</comment>
<comment type="catalytic activity">
    <reaction evidence="6 7">
        <text>carbamoyl phosphate + L-ornithine = L-citrulline + phosphate + H(+)</text>
        <dbReference type="Rhea" id="RHEA:19513"/>
        <dbReference type="ChEBI" id="CHEBI:15378"/>
        <dbReference type="ChEBI" id="CHEBI:43474"/>
        <dbReference type="ChEBI" id="CHEBI:46911"/>
        <dbReference type="ChEBI" id="CHEBI:57743"/>
        <dbReference type="ChEBI" id="CHEBI:58228"/>
        <dbReference type="EC" id="2.1.3.3"/>
    </reaction>
</comment>
<dbReference type="NCBIfam" id="TIGR00658">
    <property type="entry name" value="orni_carb_tr"/>
    <property type="match status" value="1"/>
</dbReference>
<dbReference type="GO" id="GO:0004585">
    <property type="term" value="F:ornithine carbamoyltransferase activity"/>
    <property type="evidence" value="ECO:0007669"/>
    <property type="project" value="UniProtKB-EC"/>
</dbReference>
<dbReference type="InterPro" id="IPR006130">
    <property type="entry name" value="Asp/Orn_carbamoylTrfase"/>
</dbReference>
<dbReference type="PRINTS" id="PR00100">
    <property type="entry name" value="AOTCASE"/>
</dbReference>
<feature type="binding site" evidence="7">
    <location>
        <position position="118"/>
    </location>
    <ligand>
        <name>carbamoyl phosphate</name>
        <dbReference type="ChEBI" id="CHEBI:58228"/>
    </ligand>
</feature>
<dbReference type="EC" id="2.1.3.3" evidence="4 7"/>
<accession>A0ABW4KCE8</accession>
<organism evidence="10 11">
    <name type="scientific">Methylopila henanensis</name>
    <dbReference type="NCBI Taxonomy" id="873516"/>
    <lineage>
        <taxon>Bacteria</taxon>
        <taxon>Pseudomonadati</taxon>
        <taxon>Pseudomonadota</taxon>
        <taxon>Alphaproteobacteria</taxon>
        <taxon>Hyphomicrobiales</taxon>
        <taxon>Methylopilaceae</taxon>
        <taxon>Methylopila</taxon>
    </lineage>
</organism>
<evidence type="ECO:0000256" key="6">
    <source>
        <dbReference type="ARBA" id="ARBA00048772"/>
    </source>
</evidence>
<protein>
    <recommendedName>
        <fullName evidence="4 7">Ornithine carbamoyltransferase</fullName>
        <shortName evidence="7">OTCase</shortName>
        <ecNumber evidence="4 7">2.1.3.3</ecNumber>
    </recommendedName>
</protein>
<evidence type="ECO:0000256" key="2">
    <source>
        <dbReference type="ARBA" id="ARBA00004975"/>
    </source>
</evidence>
<dbReference type="InterPro" id="IPR006131">
    <property type="entry name" value="Asp_carbamoyltransf_Asp/Orn-bd"/>
</dbReference>
<dbReference type="NCBIfam" id="NF001986">
    <property type="entry name" value="PRK00779.1"/>
    <property type="match status" value="1"/>
</dbReference>
<dbReference type="InterPro" id="IPR002292">
    <property type="entry name" value="Orn/put_carbamltrans"/>
</dbReference>
<evidence type="ECO:0000256" key="1">
    <source>
        <dbReference type="ARBA" id="ARBA00003822"/>
    </source>
</evidence>
<comment type="subcellular location">
    <subcellularLocation>
        <location evidence="7">Cytoplasm</location>
    </subcellularLocation>
</comment>
<evidence type="ECO:0000256" key="4">
    <source>
        <dbReference type="ARBA" id="ARBA00013007"/>
    </source>
</evidence>
<feature type="binding site" evidence="7">
    <location>
        <begin position="240"/>
        <end position="241"/>
    </location>
    <ligand>
        <name>L-ornithine</name>
        <dbReference type="ChEBI" id="CHEBI:46911"/>
    </ligand>
</feature>
<evidence type="ECO:0000256" key="5">
    <source>
        <dbReference type="ARBA" id="ARBA00022679"/>
    </source>
</evidence>
<dbReference type="PRINTS" id="PR00102">
    <property type="entry name" value="OTCASE"/>
</dbReference>
<comment type="similarity">
    <text evidence="3 7">Belongs to the aspartate/ornithine carbamoyltransferase superfamily. OTCase family.</text>
</comment>
<dbReference type="EMBL" id="JBHUER010000011">
    <property type="protein sequence ID" value="MFD1704736.1"/>
    <property type="molecule type" value="Genomic_DNA"/>
</dbReference>
<feature type="binding site" evidence="7">
    <location>
        <begin position="145"/>
        <end position="148"/>
    </location>
    <ligand>
        <name>carbamoyl phosphate</name>
        <dbReference type="ChEBI" id="CHEBI:58228"/>
    </ligand>
</feature>
<feature type="binding site" evidence="7">
    <location>
        <position position="236"/>
    </location>
    <ligand>
        <name>L-ornithine</name>
        <dbReference type="ChEBI" id="CHEBI:46911"/>
    </ligand>
</feature>
<dbReference type="Pfam" id="PF02729">
    <property type="entry name" value="OTCace_N"/>
    <property type="match status" value="1"/>
</dbReference>
<evidence type="ECO:0000259" key="8">
    <source>
        <dbReference type="Pfam" id="PF00185"/>
    </source>
</evidence>
<dbReference type="HAMAP" id="MF_01109">
    <property type="entry name" value="OTCase"/>
    <property type="match status" value="1"/>
</dbReference>
<dbReference type="PANTHER" id="PTHR45753">
    <property type="entry name" value="ORNITHINE CARBAMOYLTRANSFERASE, MITOCHONDRIAL"/>
    <property type="match status" value="1"/>
</dbReference>
<feature type="domain" description="Aspartate/ornithine carbamoyltransferase Asp/Orn-binding" evidence="8">
    <location>
        <begin position="165"/>
        <end position="314"/>
    </location>
</feature>
<evidence type="ECO:0000259" key="9">
    <source>
        <dbReference type="Pfam" id="PF02729"/>
    </source>
</evidence>
<dbReference type="Gene3D" id="3.40.50.1370">
    <property type="entry name" value="Aspartate/ornithine carbamoyltransferase"/>
    <property type="match status" value="2"/>
</dbReference>
<evidence type="ECO:0000313" key="10">
    <source>
        <dbReference type="EMBL" id="MFD1704736.1"/>
    </source>
</evidence>
<keyword evidence="5 7" id="KW-0808">Transferase</keyword>
<dbReference type="Proteomes" id="UP001597308">
    <property type="component" value="Unassembled WGS sequence"/>
</dbReference>
<gene>
    <name evidence="10" type="primary">argF</name>
    <name evidence="10" type="ORF">ACFSCV_17150</name>
</gene>
<feature type="binding site" evidence="7">
    <location>
        <position position="303"/>
    </location>
    <ligand>
        <name>carbamoyl phosphate</name>
        <dbReference type="ChEBI" id="CHEBI:58228"/>
    </ligand>
</feature>
<name>A0ABW4KCE8_9HYPH</name>
<dbReference type="SUPFAM" id="SSF53671">
    <property type="entry name" value="Aspartate/ornithine carbamoyltransferase"/>
    <property type="match status" value="1"/>
</dbReference>
<sequence length="320" mass="34908">MTTSVHGNGSGASGPKHFLDLCDFSRAELRAMLDSGHAMKKRRRTPAAAADRPLAGKVVAMVFEQPSLRTRMSFDVGIRELGGEPMMVTGKEIELGEREAIADTARVLSRFVDAIMIRTLRHDLLLDLAANATVPVINGLTKLSHPCQVMADLLTFEERKGDIAGRTIAWTGDFNNVLASWMHAAARFDFRLNVATPDELGPRSDILDWARGEGADIRVGSDPETAVDGADAVITDSWVSMGDSDWERRHNLLKPYQVNAALMRKAAPDAIFLHCLPAHRGEEVTDEIIDGPQSVVFDEAENRLHAQKGVLAWCFGAVGA</sequence>
<evidence type="ECO:0000256" key="7">
    <source>
        <dbReference type="HAMAP-Rule" id="MF_01109"/>
    </source>
</evidence>
<keyword evidence="11" id="KW-1185">Reference proteome</keyword>